<reference evidence="3" key="1">
    <citation type="submission" date="2011-05" db="EMBL/GenBank/DDBJ databases">
        <authorList>
            <person name="Richards S.R."/>
            <person name="Qu J."/>
            <person name="Jiang H."/>
            <person name="Jhangiani S.N."/>
            <person name="Agravi P."/>
            <person name="Goodspeed R."/>
            <person name="Gross S."/>
            <person name="Mandapat C."/>
            <person name="Jackson L."/>
            <person name="Mathew T."/>
            <person name="Pu L."/>
            <person name="Thornton R."/>
            <person name="Saada N."/>
            <person name="Wilczek-Boney K.B."/>
            <person name="Lee S."/>
            <person name="Kovar C."/>
            <person name="Wu Y."/>
            <person name="Scherer S.E."/>
            <person name="Worley K.C."/>
            <person name="Muzny D.M."/>
            <person name="Gibbs R."/>
        </authorList>
    </citation>
    <scope>NUCLEOTIDE SEQUENCE</scope>
    <source>
        <strain evidence="3">Brora</strain>
    </source>
</reference>
<dbReference type="EnsemblMetazoa" id="SMAR015188-RA">
    <property type="protein sequence ID" value="SMAR015188-PA"/>
    <property type="gene ID" value="SMAR015188"/>
</dbReference>
<evidence type="ECO:0000313" key="2">
    <source>
        <dbReference type="EnsemblMetazoa" id="SMAR015188-PA"/>
    </source>
</evidence>
<dbReference type="AlphaFoldDB" id="T1JMV8"/>
<evidence type="ECO:0000256" key="1">
    <source>
        <dbReference type="SAM" id="Phobius"/>
    </source>
</evidence>
<sequence length="74" mass="8629">MAGRDPNQENVYSLLSRRNITKMNYYSLLNQLCIMKSRQVRLSLFWLFLVEYGGSWLLTDYAVLLLAAAFGEDF</sequence>
<keyword evidence="1" id="KW-0472">Membrane</keyword>
<keyword evidence="1" id="KW-1133">Transmembrane helix</keyword>
<feature type="transmembrane region" description="Helical" evidence="1">
    <location>
        <begin position="44"/>
        <end position="70"/>
    </location>
</feature>
<dbReference type="EMBL" id="JH431796">
    <property type="status" value="NOT_ANNOTATED_CDS"/>
    <property type="molecule type" value="Genomic_DNA"/>
</dbReference>
<organism evidence="2 3">
    <name type="scientific">Strigamia maritima</name>
    <name type="common">European centipede</name>
    <name type="synonym">Geophilus maritimus</name>
    <dbReference type="NCBI Taxonomy" id="126957"/>
    <lineage>
        <taxon>Eukaryota</taxon>
        <taxon>Metazoa</taxon>
        <taxon>Ecdysozoa</taxon>
        <taxon>Arthropoda</taxon>
        <taxon>Myriapoda</taxon>
        <taxon>Chilopoda</taxon>
        <taxon>Pleurostigmophora</taxon>
        <taxon>Geophilomorpha</taxon>
        <taxon>Linotaeniidae</taxon>
        <taxon>Strigamia</taxon>
    </lineage>
</organism>
<dbReference type="Proteomes" id="UP000014500">
    <property type="component" value="Unassembled WGS sequence"/>
</dbReference>
<dbReference type="HOGENOM" id="CLU_2690936_0_0_1"/>
<evidence type="ECO:0000313" key="3">
    <source>
        <dbReference type="Proteomes" id="UP000014500"/>
    </source>
</evidence>
<keyword evidence="1" id="KW-0812">Transmembrane</keyword>
<name>T1JMV8_STRMM</name>
<proteinExistence type="predicted"/>
<protein>
    <submittedName>
        <fullName evidence="2">Uncharacterized protein</fullName>
    </submittedName>
</protein>
<accession>T1JMV8</accession>
<keyword evidence="3" id="KW-1185">Reference proteome</keyword>
<reference evidence="2" key="2">
    <citation type="submission" date="2015-02" db="UniProtKB">
        <authorList>
            <consortium name="EnsemblMetazoa"/>
        </authorList>
    </citation>
    <scope>IDENTIFICATION</scope>
</reference>